<evidence type="ECO:0000256" key="2">
    <source>
        <dbReference type="SAM" id="Phobius"/>
    </source>
</evidence>
<keyword evidence="2" id="KW-0472">Membrane</keyword>
<feature type="transmembrane region" description="Helical" evidence="2">
    <location>
        <begin position="27"/>
        <end position="50"/>
    </location>
</feature>
<feature type="region of interest" description="Disordered" evidence="1">
    <location>
        <begin position="68"/>
        <end position="91"/>
    </location>
</feature>
<proteinExistence type="predicted"/>
<keyword evidence="2" id="KW-1133">Transmembrane helix</keyword>
<protein>
    <submittedName>
        <fullName evidence="3">Uncharacterized protein</fullName>
    </submittedName>
</protein>
<accession>A0AAU2AH97</accession>
<dbReference type="EMBL" id="CP108222">
    <property type="protein sequence ID" value="WTT22886.1"/>
    <property type="molecule type" value="Genomic_DNA"/>
</dbReference>
<keyword evidence="2" id="KW-0812">Transmembrane</keyword>
<dbReference type="AlphaFoldDB" id="A0AAU2AH97"/>
<sequence>MTSGAARLGAVLGTVAAFVMAMVQGGLTAWAAGALAVGGLALVAAVLFVPSETPARRLCRLLQAWQNPTSGAAGPEPSRRPARPSAPQDGL</sequence>
<gene>
    <name evidence="3" type="ORF">OHA22_48735</name>
</gene>
<organism evidence="3">
    <name type="scientific">Streptomyces sp. NBC_00093</name>
    <dbReference type="NCBI Taxonomy" id="2975649"/>
    <lineage>
        <taxon>Bacteria</taxon>
        <taxon>Bacillati</taxon>
        <taxon>Actinomycetota</taxon>
        <taxon>Actinomycetes</taxon>
        <taxon>Kitasatosporales</taxon>
        <taxon>Streptomycetaceae</taxon>
        <taxon>Streptomyces</taxon>
    </lineage>
</organism>
<name>A0AAU2AH97_9ACTN</name>
<evidence type="ECO:0000313" key="3">
    <source>
        <dbReference type="EMBL" id="WTT22886.1"/>
    </source>
</evidence>
<reference evidence="3" key="1">
    <citation type="submission" date="2022-10" db="EMBL/GenBank/DDBJ databases">
        <title>The complete genomes of actinobacterial strains from the NBC collection.</title>
        <authorList>
            <person name="Joergensen T.S."/>
            <person name="Alvarez Arevalo M."/>
            <person name="Sterndorff E.B."/>
            <person name="Faurdal D."/>
            <person name="Vuksanovic O."/>
            <person name="Mourched A.-S."/>
            <person name="Charusanti P."/>
            <person name="Shaw S."/>
            <person name="Blin K."/>
            <person name="Weber T."/>
        </authorList>
    </citation>
    <scope>NUCLEOTIDE SEQUENCE</scope>
    <source>
        <strain evidence="3">NBC_00093</strain>
    </source>
</reference>
<evidence type="ECO:0000256" key="1">
    <source>
        <dbReference type="SAM" id="MobiDB-lite"/>
    </source>
</evidence>